<dbReference type="CDD" id="cd00754">
    <property type="entry name" value="Ubl_MoaD"/>
    <property type="match status" value="1"/>
</dbReference>
<evidence type="ECO:0000313" key="4">
    <source>
        <dbReference type="EMBL" id="TWU23102.1"/>
    </source>
</evidence>
<comment type="similarity">
    <text evidence="2">Belongs to the MoaD family.</text>
</comment>
<dbReference type="GO" id="GO:0000166">
    <property type="term" value="F:nucleotide binding"/>
    <property type="evidence" value="ECO:0007669"/>
    <property type="project" value="UniProtKB-KW"/>
</dbReference>
<evidence type="ECO:0000313" key="5">
    <source>
        <dbReference type="Proteomes" id="UP000316304"/>
    </source>
</evidence>
<dbReference type="InterPro" id="IPR012675">
    <property type="entry name" value="Beta-grasp_dom_sf"/>
</dbReference>
<evidence type="ECO:0000256" key="2">
    <source>
        <dbReference type="ARBA" id="ARBA00024200"/>
    </source>
</evidence>
<dbReference type="InterPro" id="IPR016155">
    <property type="entry name" value="Mopterin_synth/thiamin_S_b"/>
</dbReference>
<name>A0A5C6CG02_9BACT</name>
<proteinExistence type="inferred from homology"/>
<gene>
    <name evidence="4" type="ORF">Pla52o_26370</name>
</gene>
<dbReference type="AlphaFoldDB" id="A0A5C6CG02"/>
<dbReference type="PANTHER" id="PTHR33359:SF1">
    <property type="entry name" value="MOLYBDOPTERIN SYNTHASE SULFUR CARRIER SUBUNIT"/>
    <property type="match status" value="1"/>
</dbReference>
<evidence type="ECO:0000256" key="3">
    <source>
        <dbReference type="ARBA" id="ARBA00024247"/>
    </source>
</evidence>
<dbReference type="InterPro" id="IPR003749">
    <property type="entry name" value="ThiS/MoaD-like"/>
</dbReference>
<dbReference type="Gene3D" id="3.10.20.30">
    <property type="match status" value="1"/>
</dbReference>
<dbReference type="PANTHER" id="PTHR33359">
    <property type="entry name" value="MOLYBDOPTERIN SYNTHASE SULFUR CARRIER SUBUNIT"/>
    <property type="match status" value="1"/>
</dbReference>
<dbReference type="RefSeq" id="WP_146594882.1">
    <property type="nucleotide sequence ID" value="NZ_SJPT01000004.1"/>
</dbReference>
<protein>
    <recommendedName>
        <fullName evidence="3">Molybdopterin synthase sulfur carrier subunit</fullName>
    </recommendedName>
</protein>
<evidence type="ECO:0000256" key="1">
    <source>
        <dbReference type="ARBA" id="ARBA00022741"/>
    </source>
</evidence>
<keyword evidence="5" id="KW-1185">Reference proteome</keyword>
<dbReference type="UniPathway" id="UPA00344"/>
<accession>A0A5C6CG02</accession>
<sequence>MQRQILLFAAVRDAAGSDSVAIDVADDATAMDVLHELSHRFPTIAPLLGSCRVALDHRYVPNSEPIASAIEIAIIPPVSGG</sequence>
<reference evidence="4 5" key="1">
    <citation type="submission" date="2019-02" db="EMBL/GenBank/DDBJ databases">
        <title>Deep-cultivation of Planctomycetes and their phenomic and genomic characterization uncovers novel biology.</title>
        <authorList>
            <person name="Wiegand S."/>
            <person name="Jogler M."/>
            <person name="Boedeker C."/>
            <person name="Pinto D."/>
            <person name="Vollmers J."/>
            <person name="Rivas-Marin E."/>
            <person name="Kohn T."/>
            <person name="Peeters S.H."/>
            <person name="Heuer A."/>
            <person name="Rast P."/>
            <person name="Oberbeckmann S."/>
            <person name="Bunk B."/>
            <person name="Jeske O."/>
            <person name="Meyerdierks A."/>
            <person name="Storesund J.E."/>
            <person name="Kallscheuer N."/>
            <person name="Luecker S."/>
            <person name="Lage O.M."/>
            <person name="Pohl T."/>
            <person name="Merkel B.J."/>
            <person name="Hornburger P."/>
            <person name="Mueller R.-W."/>
            <person name="Bruemmer F."/>
            <person name="Labrenz M."/>
            <person name="Spormann A.M."/>
            <person name="Op Den Camp H."/>
            <person name="Overmann J."/>
            <person name="Amann R."/>
            <person name="Jetten M.S.M."/>
            <person name="Mascher T."/>
            <person name="Medema M.H."/>
            <person name="Devos D.P."/>
            <person name="Kaster A.-K."/>
            <person name="Ovreas L."/>
            <person name="Rohde M."/>
            <person name="Galperin M.Y."/>
            <person name="Jogler C."/>
        </authorList>
    </citation>
    <scope>NUCLEOTIDE SEQUENCE [LARGE SCALE GENOMIC DNA]</scope>
    <source>
        <strain evidence="4 5">Pla52o</strain>
    </source>
</reference>
<dbReference type="SUPFAM" id="SSF54285">
    <property type="entry name" value="MoaD/ThiS"/>
    <property type="match status" value="1"/>
</dbReference>
<dbReference type="GO" id="GO:0006777">
    <property type="term" value="P:Mo-molybdopterin cofactor biosynthetic process"/>
    <property type="evidence" value="ECO:0007669"/>
    <property type="project" value="InterPro"/>
</dbReference>
<dbReference type="GO" id="GO:1990133">
    <property type="term" value="C:molybdopterin adenylyltransferase complex"/>
    <property type="evidence" value="ECO:0007669"/>
    <property type="project" value="TreeGrafter"/>
</dbReference>
<dbReference type="Proteomes" id="UP000316304">
    <property type="component" value="Unassembled WGS sequence"/>
</dbReference>
<dbReference type="Pfam" id="PF02597">
    <property type="entry name" value="ThiS"/>
    <property type="match status" value="1"/>
</dbReference>
<dbReference type="InterPro" id="IPR044672">
    <property type="entry name" value="MOCS2A"/>
</dbReference>
<dbReference type="EMBL" id="SJPT01000004">
    <property type="protein sequence ID" value="TWU23102.1"/>
    <property type="molecule type" value="Genomic_DNA"/>
</dbReference>
<comment type="caution">
    <text evidence="4">The sequence shown here is derived from an EMBL/GenBank/DDBJ whole genome shotgun (WGS) entry which is preliminary data.</text>
</comment>
<keyword evidence="1" id="KW-0547">Nucleotide-binding</keyword>
<organism evidence="4 5">
    <name type="scientific">Novipirellula galeiformis</name>
    <dbReference type="NCBI Taxonomy" id="2528004"/>
    <lineage>
        <taxon>Bacteria</taxon>
        <taxon>Pseudomonadati</taxon>
        <taxon>Planctomycetota</taxon>
        <taxon>Planctomycetia</taxon>
        <taxon>Pirellulales</taxon>
        <taxon>Pirellulaceae</taxon>
        <taxon>Novipirellula</taxon>
    </lineage>
</organism>